<dbReference type="Proteomes" id="UP001177021">
    <property type="component" value="Unassembled WGS sequence"/>
</dbReference>
<sequence>MGSKRDSPVNVLSRWLKKRSMKVKIFLGILLAFCALVVLKFTIRDPDYFFKASKTIHVVGVIVLIYKLIVHKSCSGLSLKTQELTAVFITTRLGCSVFIQSNTHAMLDLILLLPTLFIIWLIRFKLKSSYIKEFDNMWLSFLVVPSIILAIAIHPRFTAHIWLARVVWSFTTYLETVSILPQFRYMKNSKMVETFTGYYVFALGVSRFFSLAFWIIHTYETKGEYLFFFRHGYFWMLSIFLSEIVHSFILANFCYHYIKSFMQGRLLKKMPI</sequence>
<gene>
    <name evidence="1" type="ORF">MILVUS5_LOCUS5850</name>
</gene>
<evidence type="ECO:0000313" key="2">
    <source>
        <dbReference type="Proteomes" id="UP001177021"/>
    </source>
</evidence>
<protein>
    <submittedName>
        <fullName evidence="1">Uncharacterized protein</fullName>
    </submittedName>
</protein>
<dbReference type="EMBL" id="CASHSV030000002">
    <property type="protein sequence ID" value="CAJ2635091.1"/>
    <property type="molecule type" value="Genomic_DNA"/>
</dbReference>
<accession>A0ACB0IRH2</accession>
<evidence type="ECO:0000313" key="1">
    <source>
        <dbReference type="EMBL" id="CAJ2635091.1"/>
    </source>
</evidence>
<reference evidence="1" key="1">
    <citation type="submission" date="2023-10" db="EMBL/GenBank/DDBJ databases">
        <authorList>
            <person name="Rodriguez Cubillos JULIANA M."/>
            <person name="De Vega J."/>
        </authorList>
    </citation>
    <scope>NUCLEOTIDE SEQUENCE</scope>
</reference>
<comment type="caution">
    <text evidence="1">The sequence shown here is derived from an EMBL/GenBank/DDBJ whole genome shotgun (WGS) entry which is preliminary data.</text>
</comment>
<organism evidence="1 2">
    <name type="scientific">Trifolium pratense</name>
    <name type="common">Red clover</name>
    <dbReference type="NCBI Taxonomy" id="57577"/>
    <lineage>
        <taxon>Eukaryota</taxon>
        <taxon>Viridiplantae</taxon>
        <taxon>Streptophyta</taxon>
        <taxon>Embryophyta</taxon>
        <taxon>Tracheophyta</taxon>
        <taxon>Spermatophyta</taxon>
        <taxon>Magnoliopsida</taxon>
        <taxon>eudicotyledons</taxon>
        <taxon>Gunneridae</taxon>
        <taxon>Pentapetalae</taxon>
        <taxon>rosids</taxon>
        <taxon>fabids</taxon>
        <taxon>Fabales</taxon>
        <taxon>Fabaceae</taxon>
        <taxon>Papilionoideae</taxon>
        <taxon>50 kb inversion clade</taxon>
        <taxon>NPAAA clade</taxon>
        <taxon>Hologalegina</taxon>
        <taxon>IRL clade</taxon>
        <taxon>Trifolieae</taxon>
        <taxon>Trifolium</taxon>
    </lineage>
</organism>
<keyword evidence="2" id="KW-1185">Reference proteome</keyword>
<proteinExistence type="predicted"/>
<name>A0ACB0IRH2_TRIPR</name>